<dbReference type="AlphaFoldDB" id="A0A9X4LZR6"/>
<organism evidence="1 2">
    <name type="scientific">Speluncibacter jeojiensis</name>
    <dbReference type="NCBI Taxonomy" id="2710754"/>
    <lineage>
        <taxon>Bacteria</taxon>
        <taxon>Bacillati</taxon>
        <taxon>Actinomycetota</taxon>
        <taxon>Actinomycetes</taxon>
        <taxon>Mycobacteriales</taxon>
        <taxon>Speluncibacteraceae</taxon>
        <taxon>Speluncibacter</taxon>
    </lineage>
</organism>
<evidence type="ECO:0008006" key="3">
    <source>
        <dbReference type="Google" id="ProtNLM"/>
    </source>
</evidence>
<dbReference type="RefSeq" id="WP_332519958.1">
    <property type="nucleotide sequence ID" value="NZ_JANRHA010000007.1"/>
</dbReference>
<dbReference type="Proteomes" id="UP001152755">
    <property type="component" value="Unassembled WGS sequence"/>
</dbReference>
<keyword evidence="2" id="KW-1185">Reference proteome</keyword>
<gene>
    <name evidence="1" type="ORF">NVS88_11875</name>
</gene>
<reference evidence="1" key="1">
    <citation type="submission" date="2022-08" db="EMBL/GenBank/DDBJ databases">
        <title>Genome analysis of Corynebacteriales strain.</title>
        <authorList>
            <person name="Lee S.D."/>
        </authorList>
    </citation>
    <scope>NUCLEOTIDE SEQUENCE</scope>
    <source>
        <strain evidence="1">D3-21</strain>
    </source>
</reference>
<comment type="caution">
    <text evidence="1">The sequence shown here is derived from an EMBL/GenBank/DDBJ whole genome shotgun (WGS) entry which is preliminary data.</text>
</comment>
<accession>A0A9X4LZR6</accession>
<dbReference type="EMBL" id="JANRHA010000007">
    <property type="protein sequence ID" value="MDG3015249.1"/>
    <property type="molecule type" value="Genomic_DNA"/>
</dbReference>
<proteinExistence type="predicted"/>
<protein>
    <recommendedName>
        <fullName evidence="3">PE domain-containing protein</fullName>
    </recommendedName>
</protein>
<name>A0A9X4LZR6_9ACTN</name>
<sequence>MGKSTRLEPDVARQLVAECNRLLDRLDIYYNDAAQLANLSGFGDIPNAQALQAGFARKATEGEASVRERIKQFHDQVEQIRDNFEAGGEAFLAAEESNRAALRAAGDQR</sequence>
<evidence type="ECO:0000313" key="2">
    <source>
        <dbReference type="Proteomes" id="UP001152755"/>
    </source>
</evidence>
<evidence type="ECO:0000313" key="1">
    <source>
        <dbReference type="EMBL" id="MDG3015249.1"/>
    </source>
</evidence>